<evidence type="ECO:0000256" key="23">
    <source>
        <dbReference type="SAM" id="SignalP"/>
    </source>
</evidence>
<evidence type="ECO:0000256" key="4">
    <source>
        <dbReference type="ARBA" id="ARBA00004279"/>
    </source>
</evidence>
<comment type="function">
    <text evidence="16">Plays a role in short-term synaptic plasticity in a subset of GABAergic neurons in the brain.</text>
</comment>
<evidence type="ECO:0000256" key="14">
    <source>
        <dbReference type="ARBA" id="ARBA00023329"/>
    </source>
</evidence>
<dbReference type="GO" id="GO:0072594">
    <property type="term" value="P:establishment of protein localization to organelle"/>
    <property type="evidence" value="ECO:0007669"/>
    <property type="project" value="TreeGrafter"/>
</dbReference>
<dbReference type="PANTHER" id="PTHR11506:SF35">
    <property type="entry name" value="LYSOSOME-ASSOCIATED MEMBRANE GLYCOPROTEIN 5"/>
    <property type="match status" value="1"/>
</dbReference>
<evidence type="ECO:0000256" key="1">
    <source>
        <dbReference type="ARBA" id="ARBA00004151"/>
    </source>
</evidence>
<evidence type="ECO:0000256" key="3">
    <source>
        <dbReference type="ARBA" id="ARBA00004172"/>
    </source>
</evidence>
<reference evidence="26" key="1">
    <citation type="submission" date="2020-03" db="EMBL/GenBank/DDBJ databases">
        <title>Transcriptomic Profiling of the Digestive Tract of the Rat Flea, Xenopsylla cheopis, Following Blood Feeding and Infection with Yersinia pestis.</title>
        <authorList>
            <person name="Bland D.M."/>
            <person name="Martens C.A."/>
            <person name="Virtaneva K."/>
            <person name="Kanakabandi K."/>
            <person name="Long D."/>
            <person name="Rosenke R."/>
            <person name="Saturday G.A."/>
            <person name="Hoyt F.H."/>
            <person name="Bruno D.P."/>
            <person name="Ribeiro J.M.C."/>
            <person name="Hinnebusch J."/>
        </authorList>
    </citation>
    <scope>NUCLEOTIDE SEQUENCE</scope>
</reference>
<sequence>MKCFVYFIAIIGISLAADSTVPSDVSKKTTLPVTTESTTTTSTTTTKPTSTNPTTTTTASTTLAPTTTVKPNPIPTPQVGNWTWTDPTSNNTCVIIQMAAQLNVTYLDKGNNTVYTLINIPTNASTIAGSCVGLKQYIGLAWPSKNLNKSNSLTLTFFENNSTKFYTLSNITIDLIGEDLPDYILDSLDLKYNGSDIYAPVSKSYHCTRQQKFNMTEAQSDKFLSTIEFSHFQVEAFHKDASKTFSEARDCDAVDTPDVVPIAVGCALAALVIIVLVAYLVARRNSPRGYLSM</sequence>
<protein>
    <recommendedName>
        <fullName evidence="18">Lysosome-associated membrane glycoprotein 5</fullName>
    </recommendedName>
    <alternativeName>
        <fullName evidence="19">Lysosome-associated membrane protein 5</fullName>
    </alternativeName>
</protein>
<dbReference type="Gene3D" id="2.40.160.110">
    <property type="match status" value="1"/>
</dbReference>
<dbReference type="GO" id="GO:0005765">
    <property type="term" value="C:lysosomal membrane"/>
    <property type="evidence" value="ECO:0007669"/>
    <property type="project" value="TreeGrafter"/>
</dbReference>
<evidence type="ECO:0000256" key="19">
    <source>
        <dbReference type="ARBA" id="ARBA00076257"/>
    </source>
</evidence>
<proteinExistence type="inferred from homology"/>
<feature type="transmembrane region" description="Helical" evidence="22">
    <location>
        <begin position="259"/>
        <end position="282"/>
    </location>
</feature>
<evidence type="ECO:0000259" key="24">
    <source>
        <dbReference type="Pfam" id="PF01299"/>
    </source>
</evidence>
<evidence type="ECO:0000256" key="2">
    <source>
        <dbReference type="ARBA" id="ARBA00004158"/>
    </source>
</evidence>
<evidence type="ECO:0000256" key="15">
    <source>
        <dbReference type="ARBA" id="ARBA00029428"/>
    </source>
</evidence>
<evidence type="ECO:0000256" key="5">
    <source>
        <dbReference type="ARBA" id="ARBA00009644"/>
    </source>
</evidence>
<keyword evidence="7 23" id="KW-0732">Signal</keyword>
<dbReference type="InterPro" id="IPR048524">
    <property type="entry name" value="Lamp2-like_TM"/>
</dbReference>
<dbReference type="PRINTS" id="PR00336">
    <property type="entry name" value="LYSASSOCTDMP"/>
</dbReference>
<dbReference type="Pfam" id="PF01299">
    <property type="entry name" value="Lamp2-like_luminal"/>
    <property type="match status" value="1"/>
</dbReference>
<keyword evidence="20" id="KW-1015">Disulfide bond</keyword>
<comment type="caution">
    <text evidence="20">Lacks conserved residue(s) required for the propagation of feature annotation.</text>
</comment>
<feature type="chain" id="PRO_5026953749" description="Lysosome-associated membrane glycoprotein 5" evidence="23">
    <location>
        <begin position="17"/>
        <end position="293"/>
    </location>
</feature>
<evidence type="ECO:0000256" key="22">
    <source>
        <dbReference type="SAM" id="Phobius"/>
    </source>
</evidence>
<evidence type="ECO:0000256" key="11">
    <source>
        <dbReference type="ARBA" id="ARBA00023136"/>
    </source>
</evidence>
<comment type="subcellular location">
    <subcellularLocation>
        <location evidence="4">Cell projection</location>
        <location evidence="4">Dendrite</location>
    </subcellularLocation>
    <subcellularLocation>
        <location evidence="17">Cell projection</location>
        <location evidence="17">Growth cone membrane</location>
        <topology evidence="17">Single-pass type I membrane protein</topology>
    </subcellularLocation>
    <subcellularLocation>
        <location evidence="15">Cytoplasmic vesicle</location>
        <location evidence="15">Secretory vesicle</location>
        <location evidence="15">Synaptic vesicle membrane</location>
        <topology evidence="15">Single-pass type I membrane protein</topology>
    </subcellularLocation>
    <subcellularLocation>
        <location evidence="2">Early endosome membrane</location>
        <topology evidence="2">Single-pass type I membrane protein</topology>
    </subcellularLocation>
    <subcellularLocation>
        <location evidence="1">Endoplasmic reticulum-Golgi intermediate compartment membrane</location>
        <topology evidence="1">Single-pass type I membrane protein</topology>
    </subcellularLocation>
    <subcellularLocation>
        <location evidence="20">Membrane</location>
        <topology evidence="20">Single-pass type I membrane protein</topology>
    </subcellularLocation>
    <subcellularLocation>
        <location evidence="3">Recycling endosome</location>
    </subcellularLocation>
</comment>
<dbReference type="PROSITE" id="PS51407">
    <property type="entry name" value="LAMP_3"/>
    <property type="match status" value="1"/>
</dbReference>
<accession>A0A6M2DYS8</accession>
<keyword evidence="14" id="KW-0968">Cytoplasmic vesicle</keyword>
<feature type="region of interest" description="Disordered" evidence="21">
    <location>
        <begin position="23"/>
        <end position="82"/>
    </location>
</feature>
<evidence type="ECO:0000256" key="6">
    <source>
        <dbReference type="ARBA" id="ARBA00022692"/>
    </source>
</evidence>
<evidence type="ECO:0000256" key="8">
    <source>
        <dbReference type="ARBA" id="ARBA00022753"/>
    </source>
</evidence>
<dbReference type="GO" id="GO:0031902">
    <property type="term" value="C:late endosome membrane"/>
    <property type="evidence" value="ECO:0007669"/>
    <property type="project" value="TreeGrafter"/>
</dbReference>
<evidence type="ECO:0000256" key="18">
    <source>
        <dbReference type="ARBA" id="ARBA00074379"/>
    </source>
</evidence>
<dbReference type="GO" id="GO:0005886">
    <property type="term" value="C:plasma membrane"/>
    <property type="evidence" value="ECO:0007669"/>
    <property type="project" value="UniProtKB-SubCell"/>
</dbReference>
<dbReference type="EMBL" id="GIIL01007636">
    <property type="protein sequence ID" value="NOV51362.1"/>
    <property type="molecule type" value="Transcribed_RNA"/>
</dbReference>
<evidence type="ECO:0000256" key="17">
    <source>
        <dbReference type="ARBA" id="ARBA00060492"/>
    </source>
</evidence>
<evidence type="ECO:0000256" key="20">
    <source>
        <dbReference type="PROSITE-ProRule" id="PRU00740"/>
    </source>
</evidence>
<dbReference type="AlphaFoldDB" id="A0A6M2DYS8"/>
<organism evidence="26">
    <name type="scientific">Xenopsylla cheopis</name>
    <name type="common">Oriental rat flea</name>
    <name type="synonym">Pulex cheopis</name>
    <dbReference type="NCBI Taxonomy" id="163159"/>
    <lineage>
        <taxon>Eukaryota</taxon>
        <taxon>Metazoa</taxon>
        <taxon>Ecdysozoa</taxon>
        <taxon>Arthropoda</taxon>
        <taxon>Hexapoda</taxon>
        <taxon>Insecta</taxon>
        <taxon>Pterygota</taxon>
        <taxon>Neoptera</taxon>
        <taxon>Endopterygota</taxon>
        <taxon>Siphonaptera</taxon>
        <taxon>Pulicidae</taxon>
        <taxon>Xenopsyllinae</taxon>
        <taxon>Xenopsylla</taxon>
    </lineage>
</organism>
<evidence type="ECO:0000256" key="13">
    <source>
        <dbReference type="ARBA" id="ARBA00023273"/>
    </source>
</evidence>
<dbReference type="PANTHER" id="PTHR11506">
    <property type="entry name" value="LYSOSOME-ASSOCIATED MEMBRANE GLYCOPROTEIN"/>
    <property type="match status" value="1"/>
</dbReference>
<feature type="disulfide bond" evidence="20">
    <location>
        <begin position="93"/>
        <end position="131"/>
    </location>
</feature>
<comment type="similarity">
    <text evidence="5 20">Belongs to the LAMP family.</text>
</comment>
<feature type="compositionally biased region" description="Low complexity" evidence="21">
    <location>
        <begin position="29"/>
        <end position="71"/>
    </location>
</feature>
<name>A0A6M2DYS8_XENCH</name>
<dbReference type="Pfam" id="PF21222">
    <property type="entry name" value="Lamp2_2nd"/>
    <property type="match status" value="1"/>
</dbReference>
<keyword evidence="13" id="KW-0966">Cell projection</keyword>
<keyword evidence="12" id="KW-0325">Glycoprotein</keyword>
<feature type="domain" description="Lysosome-associated membrane glycoprotein 2-like luminal" evidence="24">
    <location>
        <begin position="77"/>
        <end position="220"/>
    </location>
</feature>
<keyword evidence="10" id="KW-0770">Synapse</keyword>
<keyword evidence="9 22" id="KW-1133">Transmembrane helix</keyword>
<evidence type="ECO:0000256" key="16">
    <source>
        <dbReference type="ARBA" id="ARBA00053950"/>
    </source>
</evidence>
<dbReference type="InterPro" id="IPR048528">
    <property type="entry name" value="Lamp2-like_luminal"/>
</dbReference>
<evidence type="ECO:0000313" key="26">
    <source>
        <dbReference type="EMBL" id="NOV51362.1"/>
    </source>
</evidence>
<evidence type="ECO:0000256" key="21">
    <source>
        <dbReference type="SAM" id="MobiDB-lite"/>
    </source>
</evidence>
<evidence type="ECO:0000256" key="7">
    <source>
        <dbReference type="ARBA" id="ARBA00022729"/>
    </source>
</evidence>
<evidence type="ECO:0000256" key="12">
    <source>
        <dbReference type="ARBA" id="ARBA00023180"/>
    </source>
</evidence>
<evidence type="ECO:0000256" key="9">
    <source>
        <dbReference type="ARBA" id="ARBA00022989"/>
    </source>
</evidence>
<keyword evidence="11 20" id="KW-0472">Membrane</keyword>
<feature type="domain" description="Lysosome-associated membrane glycoprotein 2-like transmembrane" evidence="25">
    <location>
        <begin position="260"/>
        <end position="290"/>
    </location>
</feature>
<keyword evidence="6 20" id="KW-0812">Transmembrane</keyword>
<evidence type="ECO:0000259" key="25">
    <source>
        <dbReference type="Pfam" id="PF21222"/>
    </source>
</evidence>
<keyword evidence="8" id="KW-0967">Endosome</keyword>
<dbReference type="InterPro" id="IPR002000">
    <property type="entry name" value="Lysosome-assoc_membr_glycop"/>
</dbReference>
<feature type="signal peptide" evidence="23">
    <location>
        <begin position="1"/>
        <end position="16"/>
    </location>
</feature>
<evidence type="ECO:0000256" key="10">
    <source>
        <dbReference type="ARBA" id="ARBA00023018"/>
    </source>
</evidence>